<evidence type="ECO:0000313" key="2">
    <source>
        <dbReference type="EMBL" id="KAA9089552.1"/>
    </source>
</evidence>
<proteinExistence type="predicted"/>
<evidence type="ECO:0000313" key="3">
    <source>
        <dbReference type="Proteomes" id="UP000327039"/>
    </source>
</evidence>
<feature type="compositionally biased region" description="Low complexity" evidence="1">
    <location>
        <begin position="1"/>
        <end position="20"/>
    </location>
</feature>
<accession>A0A5J5IXM5</accession>
<gene>
    <name evidence="2" type="ORF">F6B42_03480</name>
</gene>
<evidence type="ECO:0000256" key="1">
    <source>
        <dbReference type="SAM" id="MobiDB-lite"/>
    </source>
</evidence>
<feature type="compositionally biased region" description="Acidic residues" evidence="1">
    <location>
        <begin position="45"/>
        <end position="59"/>
    </location>
</feature>
<dbReference type="EMBL" id="VYRZ01000001">
    <property type="protein sequence ID" value="KAA9089552.1"/>
    <property type="molecule type" value="Genomic_DNA"/>
</dbReference>
<name>A0A5J5IXM5_9MICO</name>
<dbReference type="Proteomes" id="UP000327039">
    <property type="component" value="Unassembled WGS sequence"/>
</dbReference>
<feature type="region of interest" description="Disordered" evidence="1">
    <location>
        <begin position="1"/>
        <end position="72"/>
    </location>
</feature>
<keyword evidence="3" id="KW-1185">Reference proteome</keyword>
<comment type="caution">
    <text evidence="2">The sequence shown here is derived from an EMBL/GenBank/DDBJ whole genome shotgun (WGS) entry which is preliminary data.</text>
</comment>
<protein>
    <submittedName>
        <fullName evidence="2">Uncharacterized protein</fullName>
    </submittedName>
</protein>
<sequence length="72" mass="7576">MSTDDQTTDDQITGETTGETTGDRHLDDTSAEQSITEDAPTGGDETTEEELTADNAAEEDMLKTLDPGDAPA</sequence>
<dbReference type="AlphaFoldDB" id="A0A5J5IXM5"/>
<dbReference type="RefSeq" id="WP_150418183.1">
    <property type="nucleotide sequence ID" value="NZ_VYRZ01000001.1"/>
</dbReference>
<reference evidence="3" key="1">
    <citation type="submission" date="2019-09" db="EMBL/GenBank/DDBJ databases">
        <title>Mumia zhuanghuii sp. nov. isolated from the intestinal contents of plateau pika (Ochotona curzoniae) in the Qinghai-Tibet plateau of China.</title>
        <authorList>
            <person name="Tian Z."/>
        </authorList>
    </citation>
    <scope>NUCLEOTIDE SEQUENCE [LARGE SCALE GENOMIC DNA]</scope>
    <source>
        <strain evidence="3">DSM 25564</strain>
    </source>
</reference>
<organism evidence="2 3">
    <name type="scientific">Microbacterium radiodurans</name>
    <dbReference type="NCBI Taxonomy" id="661398"/>
    <lineage>
        <taxon>Bacteria</taxon>
        <taxon>Bacillati</taxon>
        <taxon>Actinomycetota</taxon>
        <taxon>Actinomycetes</taxon>
        <taxon>Micrococcales</taxon>
        <taxon>Microbacteriaceae</taxon>
        <taxon>Microbacterium</taxon>
    </lineage>
</organism>